<proteinExistence type="predicted"/>
<dbReference type="Pfam" id="PF00733">
    <property type="entry name" value="Asn_synthase"/>
    <property type="match status" value="1"/>
</dbReference>
<dbReference type="SUPFAM" id="SSF56235">
    <property type="entry name" value="N-terminal nucleophile aminohydrolases (Ntn hydrolases)"/>
    <property type="match status" value="1"/>
</dbReference>
<dbReference type="SUPFAM" id="SSF52402">
    <property type="entry name" value="Adenine nucleotide alpha hydrolases-like"/>
    <property type="match status" value="1"/>
</dbReference>
<dbReference type="Gene3D" id="3.40.50.620">
    <property type="entry name" value="HUPs"/>
    <property type="match status" value="1"/>
</dbReference>
<evidence type="ECO:0000259" key="1">
    <source>
        <dbReference type="Pfam" id="PF00733"/>
    </source>
</evidence>
<evidence type="ECO:0000313" key="3">
    <source>
        <dbReference type="Proteomes" id="UP000807371"/>
    </source>
</evidence>
<dbReference type="NCBIfam" id="NF033561">
    <property type="entry name" value="macrolact_Ik_Al"/>
    <property type="match status" value="1"/>
</dbReference>
<evidence type="ECO:0000313" key="2">
    <source>
        <dbReference type="EMBL" id="MBH5334957.1"/>
    </source>
</evidence>
<dbReference type="EMBL" id="JACYXC010000001">
    <property type="protein sequence ID" value="MBH5334957.1"/>
    <property type="molecule type" value="Genomic_DNA"/>
</dbReference>
<reference evidence="2 3" key="1">
    <citation type="submission" date="2020-09" db="EMBL/GenBank/DDBJ databases">
        <title>Biosynthesis of the nuclear factor of activated T cells inhibitor NFAT-133 and its congeners in Streptomyces pactum.</title>
        <authorList>
            <person name="Zhou W."/>
            <person name="Posri P."/>
            <person name="Abugrain M.E."/>
            <person name="Weisberg A.J."/>
            <person name="Chang J.H."/>
            <person name="Mahmud T."/>
        </authorList>
    </citation>
    <scope>NUCLEOTIDE SEQUENCE [LARGE SCALE GENOMIC DNA]</scope>
    <source>
        <strain evidence="2 3">ATCC 27456</strain>
    </source>
</reference>
<dbReference type="InterPro" id="IPR029055">
    <property type="entry name" value="Ntn_hydrolases_N"/>
</dbReference>
<feature type="domain" description="Asparagine synthetase" evidence="1">
    <location>
        <begin position="222"/>
        <end position="546"/>
    </location>
</feature>
<name>A0ABS0NIC4_9ACTN</name>
<dbReference type="Proteomes" id="UP000807371">
    <property type="component" value="Unassembled WGS sequence"/>
</dbReference>
<sequence length="567" mass="59546">MAERTARWYGGCAPGSRTAATPVGARLLWRDPALWVCGDWEPAHIRTVELGNARIAALGPCSASERDLARALSCPDLATVASSWAGSHTVVRTRVRGGVEVLADTAASSPLYTVSTPGGVVWGSSSYGLSPLAGGNVDVEWLATYLREKYAPAPGRSAWAGVSPVPAGHLLTLGAEGGMSLSPWWSPARRTPDRASVALRRALGEGVRVRVEGVLATTDLAGMDSTTVTLLAARYGPITGVTLHPIGVTDGGDVEYARALAVPGLARMLFPLGVRHLPFSATDAVLPATDEPAPSTPVWSMFSGQLRVMAAAGSVCHLTGDGGDNLFLSAPTHLARLACRGHWLRMLGDAMDWARLRRQSPLPLITAALRGNAAHIGRSVRPRPAWLNVPVPEVHTPAGTDPDTAFVTSLRTVARSAFAEIQLADALGVALHNPYFDGAVLDAVVSAPVEQRYSARRYKPMLAGTFADLLPEAHRKRAAKGLFVGDFHQGLRVNLRRVIGLADGRLAALGIVNPVPLRAAIHAAALGAQTVWPPLLAAVSAEAWLEAVERAPGTVWTQTPAAPAGAP</sequence>
<organism evidence="2 3">
    <name type="scientific">Streptomyces pactum</name>
    <dbReference type="NCBI Taxonomy" id="68249"/>
    <lineage>
        <taxon>Bacteria</taxon>
        <taxon>Bacillati</taxon>
        <taxon>Actinomycetota</taxon>
        <taxon>Actinomycetes</taxon>
        <taxon>Kitasatosporales</taxon>
        <taxon>Streptomycetaceae</taxon>
        <taxon>Streptomyces</taxon>
    </lineage>
</organism>
<dbReference type="InterPro" id="IPR001962">
    <property type="entry name" value="Asn_synthase"/>
</dbReference>
<keyword evidence="3" id="KW-1185">Reference proteome</keyword>
<gene>
    <name evidence="2" type="ORF">IHE55_09185</name>
</gene>
<accession>A0ABS0NIC4</accession>
<dbReference type="InterPro" id="IPR014729">
    <property type="entry name" value="Rossmann-like_a/b/a_fold"/>
</dbReference>
<dbReference type="RefSeq" id="WP_197988585.1">
    <property type="nucleotide sequence ID" value="NZ_JACYXC010000001.1"/>
</dbReference>
<comment type="caution">
    <text evidence="2">The sequence shown here is derived from an EMBL/GenBank/DDBJ whole genome shotgun (WGS) entry which is preliminary data.</text>
</comment>
<protein>
    <submittedName>
        <fullName evidence="2">Albusnodin/ikarugamycin family macrolactam cyclase</fullName>
    </submittedName>
</protein>